<dbReference type="Ensembl" id="ENSOMET00000001574.1">
    <property type="protein sequence ID" value="ENSOMEP00000008964.1"/>
    <property type="gene ID" value="ENSOMEG00000010146.1"/>
</dbReference>
<feature type="domain" description="Reverse transcriptase" evidence="1">
    <location>
        <begin position="319"/>
        <end position="584"/>
    </location>
</feature>
<accession>A0A3B3BUC2</accession>
<dbReference type="GeneTree" id="ENSGT01120000271879"/>
<dbReference type="PROSITE" id="PS50878">
    <property type="entry name" value="RT_POL"/>
    <property type="match status" value="1"/>
</dbReference>
<dbReference type="InterPro" id="IPR043502">
    <property type="entry name" value="DNA/RNA_pol_sf"/>
</dbReference>
<dbReference type="PaxDb" id="30732-ENSOMEP00000008964"/>
<dbReference type="SUPFAM" id="SSF56672">
    <property type="entry name" value="DNA/RNA polymerases"/>
    <property type="match status" value="1"/>
</dbReference>
<name>A0A3B3BUC2_ORYME</name>
<protein>
    <recommendedName>
        <fullName evidence="1">Reverse transcriptase domain-containing protein</fullName>
    </recommendedName>
</protein>
<proteinExistence type="predicted"/>
<organism evidence="2 3">
    <name type="scientific">Oryzias melastigma</name>
    <name type="common">Marine medaka</name>
    <dbReference type="NCBI Taxonomy" id="30732"/>
    <lineage>
        <taxon>Eukaryota</taxon>
        <taxon>Metazoa</taxon>
        <taxon>Chordata</taxon>
        <taxon>Craniata</taxon>
        <taxon>Vertebrata</taxon>
        <taxon>Euteleostomi</taxon>
        <taxon>Actinopterygii</taxon>
        <taxon>Neopterygii</taxon>
        <taxon>Teleostei</taxon>
        <taxon>Neoteleostei</taxon>
        <taxon>Acanthomorphata</taxon>
        <taxon>Ovalentaria</taxon>
        <taxon>Atherinomorphae</taxon>
        <taxon>Beloniformes</taxon>
        <taxon>Adrianichthyidae</taxon>
        <taxon>Oryziinae</taxon>
        <taxon>Oryzias</taxon>
    </lineage>
</organism>
<reference evidence="2" key="2">
    <citation type="submission" date="2025-09" db="UniProtKB">
        <authorList>
            <consortium name="Ensembl"/>
        </authorList>
    </citation>
    <scope>IDENTIFICATION</scope>
</reference>
<sequence>MFSLGFYPRILKPSRITLNSATLIDNIFMNKTGLKTKSGLLLTDITDHLPIFVVIEIENNQKIKKNETMNSLFREKTPSAIEAMKDDLMQYDWQEIYVDDVNDSYSTFLDLFMRIYDFYCPLKTHKKKILTKSKPWITRGLENACRKKNKLYRDFIKNKTEENETKYKTYKNKLISMLRKQKRSYYDKLLQRYVKDIRSTWKVINNVMEKKKDNCFPNYIKKDNVTIEDKQEIVNEFNNFFVNVGAKLAEKIPVVSDMKSKIDCNMNTMFLSGVSPSDVLEVVHQMKNKKSTDCHGIDMSLIKEVIHSILEPLTYICNKSFSSGVVPDLMKVAKVVPIHKNGNKETVSNYRPVSLLPQFSQILEKLFAVRLDAFLSKYDLLNESQYGFRSNCSTAHAVMEFVENVATAIDQKLNTIAVFVDLSKAFDTIDHSLLLQKCEYYGLRGKTHHWLRSYLENRVQYVTINNTDSNLENIFCGLPQGSVLGPKLFSIYINDIFLMSKKLKFIMFADDTNMFCSGQNIVELLNVVEQEFNLVKKWFDFNKLSLNENKTKFMIFSGNRKVENVKLYLNKVEIQCVKEIKFLG</sequence>
<dbReference type="AlphaFoldDB" id="A0A3B3BUC2"/>
<dbReference type="CDD" id="cd01650">
    <property type="entry name" value="RT_nLTR_like"/>
    <property type="match status" value="1"/>
</dbReference>
<dbReference type="PANTHER" id="PTHR47510">
    <property type="entry name" value="REVERSE TRANSCRIPTASE DOMAIN-CONTAINING PROTEIN"/>
    <property type="match status" value="1"/>
</dbReference>
<dbReference type="PANTHER" id="PTHR47510:SF3">
    <property type="entry name" value="ENDO_EXONUCLEASE_PHOSPHATASE DOMAIN-CONTAINING PROTEIN"/>
    <property type="match status" value="1"/>
</dbReference>
<evidence type="ECO:0000313" key="2">
    <source>
        <dbReference type="Ensembl" id="ENSOMEP00000008964.1"/>
    </source>
</evidence>
<reference evidence="2" key="1">
    <citation type="submission" date="2025-08" db="UniProtKB">
        <authorList>
            <consortium name="Ensembl"/>
        </authorList>
    </citation>
    <scope>IDENTIFICATION</scope>
</reference>
<dbReference type="OMA" id="STWKVIN"/>
<dbReference type="Proteomes" id="UP000261560">
    <property type="component" value="Unplaced"/>
</dbReference>
<evidence type="ECO:0000313" key="3">
    <source>
        <dbReference type="Proteomes" id="UP000261560"/>
    </source>
</evidence>
<dbReference type="InterPro" id="IPR000477">
    <property type="entry name" value="RT_dom"/>
</dbReference>
<evidence type="ECO:0000259" key="1">
    <source>
        <dbReference type="PROSITE" id="PS50878"/>
    </source>
</evidence>
<keyword evidence="3" id="KW-1185">Reference proteome</keyword>
<dbReference type="Pfam" id="PF00078">
    <property type="entry name" value="RVT_1"/>
    <property type="match status" value="1"/>
</dbReference>